<name>A0A2S9SL57_9BACT</name>
<dbReference type="EMBL" id="NXGJ01000011">
    <property type="protein sequence ID" value="PRM87316.1"/>
    <property type="molecule type" value="Genomic_DNA"/>
</dbReference>
<accession>A0A2S9SL57</accession>
<gene>
    <name evidence="1" type="ORF">CJ669_08625</name>
</gene>
<organism evidence="1 2">
    <name type="scientific">Aliarcobacter cryaerophilus</name>
    <dbReference type="NCBI Taxonomy" id="28198"/>
    <lineage>
        <taxon>Bacteria</taxon>
        <taxon>Pseudomonadati</taxon>
        <taxon>Campylobacterota</taxon>
        <taxon>Epsilonproteobacteria</taxon>
        <taxon>Campylobacterales</taxon>
        <taxon>Arcobacteraceae</taxon>
        <taxon>Aliarcobacter</taxon>
    </lineage>
</organism>
<reference evidence="1 2" key="1">
    <citation type="submission" date="2017-09" db="EMBL/GenBank/DDBJ databases">
        <title>Reassesment of A. cryaerophilus.</title>
        <authorList>
            <person name="Perez-Cataluna A."/>
            <person name="Collado L."/>
            <person name="Salgado O."/>
            <person name="Lefinanco V."/>
            <person name="Figueras M.J."/>
        </authorList>
    </citation>
    <scope>NUCLEOTIDE SEQUENCE [LARGE SCALE GENOMIC DNA]</scope>
    <source>
        <strain evidence="1 2">LMG 9861</strain>
    </source>
</reference>
<sequence length="91" mass="10668">MFVNIDKNIILNIFGVDTFYGLEKVLDSMSPSLVEYHLSNFLDSDNSSYFDKKNIETTFNIGDYNLHIDYNDNIFIELNKTEENPQALTFW</sequence>
<dbReference type="AlphaFoldDB" id="A0A2S9SL57"/>
<evidence type="ECO:0000313" key="1">
    <source>
        <dbReference type="EMBL" id="PRM87316.1"/>
    </source>
</evidence>
<evidence type="ECO:0000313" key="2">
    <source>
        <dbReference type="Proteomes" id="UP000239065"/>
    </source>
</evidence>
<proteinExistence type="predicted"/>
<comment type="caution">
    <text evidence="1">The sequence shown here is derived from an EMBL/GenBank/DDBJ whole genome shotgun (WGS) entry which is preliminary data.</text>
</comment>
<dbReference type="Proteomes" id="UP000239065">
    <property type="component" value="Unassembled WGS sequence"/>
</dbReference>
<dbReference type="RefSeq" id="WP_105909578.1">
    <property type="nucleotide sequence ID" value="NZ_NXGJ01000011.1"/>
</dbReference>
<protein>
    <submittedName>
        <fullName evidence="1">Uncharacterized protein</fullName>
    </submittedName>
</protein>